<keyword evidence="7" id="KW-0862">Zinc</keyword>
<evidence type="ECO:0000256" key="8">
    <source>
        <dbReference type="ARBA" id="ARBA00022842"/>
    </source>
</evidence>
<dbReference type="InterPro" id="IPR013825">
    <property type="entry name" value="Topo_IA_cen_sub2"/>
</dbReference>
<dbReference type="InterPro" id="IPR013497">
    <property type="entry name" value="Topo_IA_cen"/>
</dbReference>
<dbReference type="InterPro" id="IPR000380">
    <property type="entry name" value="Topo_IA"/>
</dbReference>
<dbReference type="STRING" id="66969.Lwal_1641"/>
<dbReference type="PROSITE" id="PS00396">
    <property type="entry name" value="TOPO_IA_1"/>
    <property type="match status" value="1"/>
</dbReference>
<dbReference type="PROSITE" id="PS52039">
    <property type="entry name" value="TOPO_IA_2"/>
    <property type="match status" value="1"/>
</dbReference>
<dbReference type="InterPro" id="IPR005738">
    <property type="entry name" value="TopoIII"/>
</dbReference>
<dbReference type="InterPro" id="IPR013824">
    <property type="entry name" value="Topo_IA_cen_sub1"/>
</dbReference>
<protein>
    <recommendedName>
        <fullName evidence="3">DNA topoisomerase</fullName>
        <ecNumber evidence="3">5.6.2.1</ecNumber>
    </recommendedName>
    <alternativeName>
        <fullName evidence="15">Omega-protein</fullName>
    </alternativeName>
    <alternativeName>
        <fullName evidence="14">Relaxing enzyme</fullName>
    </alternativeName>
    <alternativeName>
        <fullName evidence="12">Swivelase</fullName>
    </alternativeName>
    <alternativeName>
        <fullName evidence="13">Untwisting enzyme</fullName>
    </alternativeName>
</protein>
<evidence type="ECO:0000256" key="4">
    <source>
        <dbReference type="ARBA" id="ARBA00022723"/>
    </source>
</evidence>
<dbReference type="RefSeq" id="WP_058480329.1">
    <property type="nucleotide sequence ID" value="NZ_CAAAIQ010000026.1"/>
</dbReference>
<keyword evidence="8" id="KW-0460">Magnesium</keyword>
<dbReference type="Pfam" id="PF01131">
    <property type="entry name" value="Topoisom_bac"/>
    <property type="match status" value="1"/>
</dbReference>
<sequence>MKLYICEKPSQAKDIAAVLGVKTRTESCFEGQGIAVTWCIGHLLELAPPDHYCEHIKPWRMDILPIVPKLWVLKPQEKTKKQLNAIKQLLKKATSVVIATDADREGDVIGREVLDYCHYKGPVERLWLSALDESSIKKALNSIRTGSSTESLYQAGLGRARADWLIGMNLTMAASCLFGVPGQGVLSVGRVQTPTLKLVVDRDFEIEHFKSKDYFVLKAQCASVSQELFWTTWEMPEEVTDEEGRCINQSLIDAVVLQIQGQQGTINEFKETRKKEAPPLCLSLSTLQQIASAKYGFSAKQTLDVAQSLYEQHKATTYPRTDCGYLPESQFAEAPIVLKALGQVDKEIEPLLSQCSQTFQSRVWNDKKITAHHGIIPTANAHVALYSMSQPERQLYHIIRSYYLAQFLGDYEYLQRSVVLDIRGHFFKGSSATALVLGWKNAIKEKEAQEEPEGSSQEHLGNIPQLIKGQSVAVTSCQVDKRKTNPPARFTEGTLITAMKSIAKYVDNPQLKKILKETAGIGTEATRANILETLVSREYIKRQGKQLISTPKGRGLIQKLPPSITNPATTALWEQVLDGIANGVNEITDFLDDQSDTLTGMLEQLAHLAPAYKKPSEVSQFSCPECQKTLYRREGKKGFWWGCSGFPQCKTTFLDNKGAPRITGFPIHH</sequence>
<dbReference type="SMART" id="SM00436">
    <property type="entry name" value="TOP1Bc"/>
    <property type="match status" value="1"/>
</dbReference>
<evidence type="ECO:0000256" key="1">
    <source>
        <dbReference type="ARBA" id="ARBA00000213"/>
    </source>
</evidence>
<feature type="domain" description="Topo IA-type catalytic" evidence="17">
    <location>
        <begin position="149"/>
        <end position="602"/>
    </location>
</feature>
<comment type="caution">
    <text evidence="18">The sequence shown here is derived from an EMBL/GenBank/DDBJ whole genome shotgun (WGS) entry which is preliminary data.</text>
</comment>
<dbReference type="PROSITE" id="PS50880">
    <property type="entry name" value="TOPRIM"/>
    <property type="match status" value="1"/>
</dbReference>
<dbReference type="EMBL" id="LNZB01000038">
    <property type="protein sequence ID" value="KTD78871.1"/>
    <property type="molecule type" value="Genomic_DNA"/>
</dbReference>
<reference evidence="18 19" key="1">
    <citation type="submission" date="2015-11" db="EMBL/GenBank/DDBJ databases">
        <title>Genomic analysis of 38 Legionella species identifies large and diverse effector repertoires.</title>
        <authorList>
            <person name="Burstein D."/>
            <person name="Amaro F."/>
            <person name="Zusman T."/>
            <person name="Lifshitz Z."/>
            <person name="Cohen O."/>
            <person name="Gilbert J.A."/>
            <person name="Pupko T."/>
            <person name="Shuman H.A."/>
            <person name="Segal G."/>
        </authorList>
    </citation>
    <scope>NUCLEOTIDE SEQUENCE [LARGE SCALE GENOMIC DNA]</scope>
    <source>
        <strain evidence="18 19">ATCC 51914</strain>
    </source>
</reference>
<dbReference type="Gene3D" id="1.10.460.10">
    <property type="entry name" value="Topoisomerase I, domain 2"/>
    <property type="match status" value="1"/>
</dbReference>
<keyword evidence="6" id="KW-0863">Zinc-finger</keyword>
<dbReference type="OrthoDB" id="9803554at2"/>
<comment type="similarity">
    <text evidence="2">Belongs to the type IA topoisomerase family.</text>
</comment>
<dbReference type="InterPro" id="IPR013498">
    <property type="entry name" value="Topo_IA_Znf"/>
</dbReference>
<dbReference type="InterPro" id="IPR034144">
    <property type="entry name" value="TOPRIM_TopoIII"/>
</dbReference>
<evidence type="ECO:0000313" key="18">
    <source>
        <dbReference type="EMBL" id="KTD78871.1"/>
    </source>
</evidence>
<evidence type="ECO:0000256" key="15">
    <source>
        <dbReference type="ARBA" id="ARBA00032877"/>
    </source>
</evidence>
<evidence type="ECO:0000256" key="10">
    <source>
        <dbReference type="ARBA" id="ARBA00023125"/>
    </source>
</evidence>
<dbReference type="GO" id="GO:0006265">
    <property type="term" value="P:DNA topological change"/>
    <property type="evidence" value="ECO:0007669"/>
    <property type="project" value="InterPro"/>
</dbReference>
<dbReference type="AlphaFoldDB" id="A0A0W1AC62"/>
<dbReference type="InterPro" id="IPR006171">
    <property type="entry name" value="TOPRIM_dom"/>
</dbReference>
<dbReference type="Pfam" id="PF01751">
    <property type="entry name" value="Toprim"/>
    <property type="match status" value="1"/>
</dbReference>
<dbReference type="Gene3D" id="3.30.65.10">
    <property type="entry name" value="Bacterial Topoisomerase I, domain 1"/>
    <property type="match status" value="1"/>
</dbReference>
<dbReference type="PANTHER" id="PTHR11390:SF21">
    <property type="entry name" value="DNA TOPOISOMERASE 3-ALPHA"/>
    <property type="match status" value="1"/>
</dbReference>
<dbReference type="GO" id="GO:0006281">
    <property type="term" value="P:DNA repair"/>
    <property type="evidence" value="ECO:0007669"/>
    <property type="project" value="TreeGrafter"/>
</dbReference>
<dbReference type="GO" id="GO:0043597">
    <property type="term" value="C:cytoplasmic replication fork"/>
    <property type="evidence" value="ECO:0007669"/>
    <property type="project" value="TreeGrafter"/>
</dbReference>
<dbReference type="GO" id="GO:0006310">
    <property type="term" value="P:DNA recombination"/>
    <property type="evidence" value="ECO:0007669"/>
    <property type="project" value="TreeGrafter"/>
</dbReference>
<keyword evidence="10" id="KW-0238">DNA-binding</keyword>
<dbReference type="Gene3D" id="3.40.50.140">
    <property type="match status" value="1"/>
</dbReference>
<dbReference type="SUPFAM" id="SSF56712">
    <property type="entry name" value="Prokaryotic type I DNA topoisomerase"/>
    <property type="match status" value="1"/>
</dbReference>
<keyword evidence="11 18" id="KW-0413">Isomerase</keyword>
<dbReference type="GO" id="GO:0008270">
    <property type="term" value="F:zinc ion binding"/>
    <property type="evidence" value="ECO:0007669"/>
    <property type="project" value="UniProtKB-KW"/>
</dbReference>
<dbReference type="PRINTS" id="PR00417">
    <property type="entry name" value="PRTPISMRASEI"/>
</dbReference>
<dbReference type="SMART" id="SM00437">
    <property type="entry name" value="TOP1Ac"/>
    <property type="match status" value="1"/>
</dbReference>
<dbReference type="PATRIC" id="fig|66969.6.peg.1793"/>
<proteinExistence type="inferred from homology"/>
<dbReference type="InterPro" id="IPR023405">
    <property type="entry name" value="Topo_IA_core_domain"/>
</dbReference>
<dbReference type="Pfam" id="PF01396">
    <property type="entry name" value="Zn_ribbon_Top1"/>
    <property type="match status" value="1"/>
</dbReference>
<evidence type="ECO:0000259" key="17">
    <source>
        <dbReference type="PROSITE" id="PS52039"/>
    </source>
</evidence>
<evidence type="ECO:0000256" key="7">
    <source>
        <dbReference type="ARBA" id="ARBA00022833"/>
    </source>
</evidence>
<dbReference type="Gene3D" id="1.10.290.10">
    <property type="entry name" value="Topoisomerase I, domain 4"/>
    <property type="match status" value="1"/>
</dbReference>
<gene>
    <name evidence="18" type="primary">topA_2</name>
    <name evidence="18" type="ORF">Lwal_1641</name>
</gene>
<evidence type="ECO:0000256" key="11">
    <source>
        <dbReference type="ARBA" id="ARBA00023235"/>
    </source>
</evidence>
<dbReference type="SUPFAM" id="SSF57783">
    <property type="entry name" value="Zinc beta-ribbon"/>
    <property type="match status" value="1"/>
</dbReference>
<dbReference type="CDD" id="cd00186">
    <property type="entry name" value="TOP1Ac"/>
    <property type="match status" value="1"/>
</dbReference>
<accession>A0A0W1AC62</accession>
<name>A0A0W1AC62_9GAMM</name>
<dbReference type="GO" id="GO:0003677">
    <property type="term" value="F:DNA binding"/>
    <property type="evidence" value="ECO:0007669"/>
    <property type="project" value="UniProtKB-KW"/>
</dbReference>
<evidence type="ECO:0000256" key="6">
    <source>
        <dbReference type="ARBA" id="ARBA00022771"/>
    </source>
</evidence>
<dbReference type="InterPro" id="IPR013826">
    <property type="entry name" value="Topo_IA_cen_sub3"/>
</dbReference>
<dbReference type="NCBIfam" id="TIGR01056">
    <property type="entry name" value="topB"/>
    <property type="match status" value="1"/>
</dbReference>
<keyword evidence="4" id="KW-0479">Metal-binding</keyword>
<dbReference type="InterPro" id="IPR003601">
    <property type="entry name" value="Topo_IA_2"/>
</dbReference>
<dbReference type="InterPro" id="IPR023406">
    <property type="entry name" value="Topo_IA_AS"/>
</dbReference>
<feature type="domain" description="Toprim" evidence="16">
    <location>
        <begin position="1"/>
        <end position="132"/>
    </location>
</feature>
<keyword evidence="5" id="KW-0677">Repeat</keyword>
<dbReference type="NCBIfam" id="NF005829">
    <property type="entry name" value="PRK07726.1"/>
    <property type="match status" value="1"/>
</dbReference>
<dbReference type="EC" id="5.6.2.1" evidence="3"/>
<keyword evidence="19" id="KW-1185">Reference proteome</keyword>
<evidence type="ECO:0000256" key="3">
    <source>
        <dbReference type="ARBA" id="ARBA00012891"/>
    </source>
</evidence>
<dbReference type="CDD" id="cd03362">
    <property type="entry name" value="TOPRIM_TopoIA_TopoIII"/>
    <property type="match status" value="1"/>
</dbReference>
<dbReference type="Proteomes" id="UP000054729">
    <property type="component" value="Unassembled WGS sequence"/>
</dbReference>
<dbReference type="InterPro" id="IPR003602">
    <property type="entry name" value="Topo_IA_DNA-bd_dom"/>
</dbReference>
<organism evidence="18 19">
    <name type="scientific">Legionella waltersii</name>
    <dbReference type="NCBI Taxonomy" id="66969"/>
    <lineage>
        <taxon>Bacteria</taxon>
        <taxon>Pseudomonadati</taxon>
        <taxon>Pseudomonadota</taxon>
        <taxon>Gammaproteobacteria</taxon>
        <taxon>Legionellales</taxon>
        <taxon>Legionellaceae</taxon>
        <taxon>Legionella</taxon>
    </lineage>
</organism>
<keyword evidence="9" id="KW-0799">Topoisomerase</keyword>
<evidence type="ECO:0000256" key="12">
    <source>
        <dbReference type="ARBA" id="ARBA00030003"/>
    </source>
</evidence>
<evidence type="ECO:0000256" key="2">
    <source>
        <dbReference type="ARBA" id="ARBA00009446"/>
    </source>
</evidence>
<evidence type="ECO:0000259" key="16">
    <source>
        <dbReference type="PROSITE" id="PS50880"/>
    </source>
</evidence>
<dbReference type="Gene3D" id="2.70.20.10">
    <property type="entry name" value="Topoisomerase I, domain 3"/>
    <property type="match status" value="1"/>
</dbReference>
<evidence type="ECO:0000256" key="9">
    <source>
        <dbReference type="ARBA" id="ARBA00023029"/>
    </source>
</evidence>
<evidence type="ECO:0000313" key="19">
    <source>
        <dbReference type="Proteomes" id="UP000054729"/>
    </source>
</evidence>
<dbReference type="GO" id="GO:0003917">
    <property type="term" value="F:DNA topoisomerase type I (single strand cut, ATP-independent) activity"/>
    <property type="evidence" value="ECO:0007669"/>
    <property type="project" value="UniProtKB-EC"/>
</dbReference>
<evidence type="ECO:0000256" key="13">
    <source>
        <dbReference type="ARBA" id="ARBA00031985"/>
    </source>
</evidence>
<evidence type="ECO:0000256" key="5">
    <source>
        <dbReference type="ARBA" id="ARBA00022737"/>
    </source>
</evidence>
<comment type="catalytic activity">
    <reaction evidence="1">
        <text>ATP-independent breakage of single-stranded DNA, followed by passage and rejoining.</text>
        <dbReference type="EC" id="5.6.2.1"/>
    </reaction>
</comment>
<dbReference type="SMART" id="SM00493">
    <property type="entry name" value="TOPRIM"/>
    <property type="match status" value="1"/>
</dbReference>
<dbReference type="PANTHER" id="PTHR11390">
    <property type="entry name" value="PROKARYOTIC DNA TOPOISOMERASE"/>
    <property type="match status" value="1"/>
</dbReference>
<evidence type="ECO:0000256" key="14">
    <source>
        <dbReference type="ARBA" id="ARBA00032235"/>
    </source>
</evidence>